<dbReference type="InterPro" id="IPR036537">
    <property type="entry name" value="Adaptor_Cbl_N_dom_sf"/>
</dbReference>
<dbReference type="InterPro" id="IPR011990">
    <property type="entry name" value="TPR-like_helical_dom_sf"/>
</dbReference>
<dbReference type="InterPro" id="IPR027417">
    <property type="entry name" value="P-loop_NTPase"/>
</dbReference>
<dbReference type="CDD" id="cd21037">
    <property type="entry name" value="MLKL_NTD"/>
    <property type="match status" value="1"/>
</dbReference>
<dbReference type="PANTHER" id="PTHR47691">
    <property type="entry name" value="REGULATOR-RELATED"/>
    <property type="match status" value="1"/>
</dbReference>
<comment type="caution">
    <text evidence="2">The sequence shown here is derived from an EMBL/GenBank/DDBJ whole genome shotgun (WGS) entry which is preliminary data.</text>
</comment>
<dbReference type="EMBL" id="JARIHO010000006">
    <property type="protein sequence ID" value="KAJ7359157.1"/>
    <property type="molecule type" value="Genomic_DNA"/>
</dbReference>
<accession>A0AAD7EYC5</accession>
<name>A0AAD7EYC5_9AGAR</name>
<evidence type="ECO:0000313" key="3">
    <source>
        <dbReference type="Proteomes" id="UP001218218"/>
    </source>
</evidence>
<feature type="domain" description="Novel STAND NTPase 1" evidence="1">
    <location>
        <begin position="212"/>
        <end position="351"/>
    </location>
</feature>
<sequence>MSRRIEKPATSSLVTSALDHSLLVIIQIGEATNLGVLKGFAGVVHLVLDTCQTASGNKNEAMALAQDVGQLAMAVCSTVEELKDEIVADTELLDQISKLCLELEAVHTVLKNLFKRGSFTWLLKRSQDEVKLQRLQRDIKHAIDLFSFRLSVRLQRNISRSETLDAAQKGRILDQIREVSQTVMDEIRQAGKQELPLLSETAGPVLPRVPRNFFGREEPLSAVITAITASTLGRVAILGAAGIGKTSVASMVLFDPRVVKYFGDHRYFVSCDAAGGKDALLTAIAGSLGLQGDKLQKKIFEALGGSEYRSLIVLDNFETPWDTSASSKKDVETFLASLCALDTLSVVITMRGSERPAGVQWSHPFLPRLGPLDVASAREAFLALSDCLEDDPWIDPLLTAIDCVPLAIVLMANLADGFETPEILITRWREEHSSLLHRTPDRRSSLDTSIGISLNSRRMKTVPEALTLLSLISLLPDGVDNSELAAIFPSIDKSRRAMSILWRTSLAYNDGHNRTRVLAPIRAHMILYHQSDSAHRVSVLTYYMGLAGLSSDLGGPHGQVIVKRLTPEIGNLHSVVNLTLDLTEEATVRPLLRGAITAAIKLSKFIRYTCLGDPETVRLAGVAAGKPGDPVLRADVLYHLAWISLTIATSEQDSDPERLCREALALYEANENVSGCAECTWLLGQIYKHIERAGKECKRLYERALELAVKSQNTYCQAKCLSNLSEITFYGGDAKTAEELSQQALKLFRELEHLTNIGMSLYMLAKIAAFNNRDRRADALFEEAGVYLEQAGAHRQACLALIGKGDCAFARSDFYTARDLYIKTINALEKNGFLHSVAGGYAQFSVGMAAAYLYDYSEANHWLAEAKRTLEKTSFAPRAHGQMYCDITYGDLAFYEARLGEAVTFYQRALLAAESLGYYPEEEALCRVKLSTLELTRARPWVGVRHLIVASATQRRIKDVKDLSQTFVRLGECFAADGDMATTLLFFRTAYPVCLRIEALRDLAGCLVGLGTVRGDRKQILEGAQIYEQTGDTKGRERCETLLESM</sequence>
<dbReference type="Proteomes" id="UP001218218">
    <property type="component" value="Unassembled WGS sequence"/>
</dbReference>
<dbReference type="AlphaFoldDB" id="A0AAD7EYC5"/>
<organism evidence="2 3">
    <name type="scientific">Mycena albidolilacea</name>
    <dbReference type="NCBI Taxonomy" id="1033008"/>
    <lineage>
        <taxon>Eukaryota</taxon>
        <taxon>Fungi</taxon>
        <taxon>Dikarya</taxon>
        <taxon>Basidiomycota</taxon>
        <taxon>Agaricomycotina</taxon>
        <taxon>Agaricomycetes</taxon>
        <taxon>Agaricomycetidae</taxon>
        <taxon>Agaricales</taxon>
        <taxon>Marasmiineae</taxon>
        <taxon>Mycenaceae</taxon>
        <taxon>Mycena</taxon>
    </lineage>
</organism>
<dbReference type="Gene3D" id="1.20.930.20">
    <property type="entry name" value="Adaptor protein Cbl, N-terminal domain"/>
    <property type="match status" value="1"/>
</dbReference>
<dbReference type="InterPro" id="IPR059179">
    <property type="entry name" value="MLKL-like_MCAfunc"/>
</dbReference>
<keyword evidence="3" id="KW-1185">Reference proteome</keyword>
<dbReference type="Pfam" id="PF20703">
    <property type="entry name" value="nSTAND1"/>
    <property type="match status" value="1"/>
</dbReference>
<proteinExistence type="predicted"/>
<dbReference type="Gene3D" id="1.25.40.10">
    <property type="entry name" value="Tetratricopeptide repeat domain"/>
    <property type="match status" value="2"/>
</dbReference>
<dbReference type="Gene3D" id="3.40.50.300">
    <property type="entry name" value="P-loop containing nucleotide triphosphate hydrolases"/>
    <property type="match status" value="1"/>
</dbReference>
<dbReference type="SUPFAM" id="SSF48452">
    <property type="entry name" value="TPR-like"/>
    <property type="match status" value="1"/>
</dbReference>
<dbReference type="GO" id="GO:0007166">
    <property type="term" value="P:cell surface receptor signaling pathway"/>
    <property type="evidence" value="ECO:0007669"/>
    <property type="project" value="InterPro"/>
</dbReference>
<evidence type="ECO:0000313" key="2">
    <source>
        <dbReference type="EMBL" id="KAJ7359157.1"/>
    </source>
</evidence>
<protein>
    <recommendedName>
        <fullName evidence="1">Novel STAND NTPase 1 domain-containing protein</fullName>
    </recommendedName>
</protein>
<dbReference type="PANTHER" id="PTHR47691:SF3">
    <property type="entry name" value="HTH-TYPE TRANSCRIPTIONAL REGULATOR RV0890C-RELATED"/>
    <property type="match status" value="1"/>
</dbReference>
<dbReference type="InterPro" id="IPR049052">
    <property type="entry name" value="nSTAND1"/>
</dbReference>
<reference evidence="2" key="1">
    <citation type="submission" date="2023-03" db="EMBL/GenBank/DDBJ databases">
        <title>Massive genome expansion in bonnet fungi (Mycena s.s.) driven by repeated elements and novel gene families across ecological guilds.</title>
        <authorList>
            <consortium name="Lawrence Berkeley National Laboratory"/>
            <person name="Harder C.B."/>
            <person name="Miyauchi S."/>
            <person name="Viragh M."/>
            <person name="Kuo A."/>
            <person name="Thoen E."/>
            <person name="Andreopoulos B."/>
            <person name="Lu D."/>
            <person name="Skrede I."/>
            <person name="Drula E."/>
            <person name="Henrissat B."/>
            <person name="Morin E."/>
            <person name="Kohler A."/>
            <person name="Barry K."/>
            <person name="LaButti K."/>
            <person name="Morin E."/>
            <person name="Salamov A."/>
            <person name="Lipzen A."/>
            <person name="Mereny Z."/>
            <person name="Hegedus B."/>
            <person name="Baldrian P."/>
            <person name="Stursova M."/>
            <person name="Weitz H."/>
            <person name="Taylor A."/>
            <person name="Grigoriev I.V."/>
            <person name="Nagy L.G."/>
            <person name="Martin F."/>
            <person name="Kauserud H."/>
        </authorList>
    </citation>
    <scope>NUCLEOTIDE SEQUENCE</scope>
    <source>
        <strain evidence="2">CBHHK002</strain>
    </source>
</reference>
<dbReference type="SUPFAM" id="SSF52540">
    <property type="entry name" value="P-loop containing nucleoside triphosphate hydrolases"/>
    <property type="match status" value="1"/>
</dbReference>
<gene>
    <name evidence="2" type="ORF">DFH08DRAFT_404675</name>
</gene>
<evidence type="ECO:0000259" key="1">
    <source>
        <dbReference type="Pfam" id="PF20703"/>
    </source>
</evidence>